<dbReference type="GO" id="GO:0006508">
    <property type="term" value="P:proteolysis"/>
    <property type="evidence" value="ECO:0007669"/>
    <property type="project" value="UniProtKB-KW"/>
</dbReference>
<feature type="non-terminal residue" evidence="1">
    <location>
        <position position="98"/>
    </location>
</feature>
<keyword evidence="1" id="KW-0378">Hydrolase</keyword>
<dbReference type="AlphaFoldDB" id="A0AAD9F7S2"/>
<sequence>TELFFGHCSSSLPSLCPAAAARNPVGKDSFHFYAQLFLLRLPRRGVFPRLLWISNPRLLGVSSGQTARCHPGLGSPVRGLLVVIFAQEGHAQPERRRK</sequence>
<keyword evidence="2" id="KW-1185">Reference proteome</keyword>
<keyword evidence="1" id="KW-0645">Protease</keyword>
<protein>
    <submittedName>
        <fullName evidence="1">Subtilisin-like protease 6</fullName>
    </submittedName>
</protein>
<accession>A0AAD9F7S2</accession>
<name>A0AAD9F7S2_DISEL</name>
<feature type="non-terminal residue" evidence="1">
    <location>
        <position position="1"/>
    </location>
</feature>
<comment type="caution">
    <text evidence="1">The sequence shown here is derived from an EMBL/GenBank/DDBJ whole genome shotgun (WGS) entry which is preliminary data.</text>
</comment>
<proteinExistence type="predicted"/>
<dbReference type="Proteomes" id="UP001228049">
    <property type="component" value="Unassembled WGS sequence"/>
</dbReference>
<organism evidence="1 2">
    <name type="scientific">Dissostichus eleginoides</name>
    <name type="common">Patagonian toothfish</name>
    <name type="synonym">Dissostichus amissus</name>
    <dbReference type="NCBI Taxonomy" id="100907"/>
    <lineage>
        <taxon>Eukaryota</taxon>
        <taxon>Metazoa</taxon>
        <taxon>Chordata</taxon>
        <taxon>Craniata</taxon>
        <taxon>Vertebrata</taxon>
        <taxon>Euteleostomi</taxon>
        <taxon>Actinopterygii</taxon>
        <taxon>Neopterygii</taxon>
        <taxon>Teleostei</taxon>
        <taxon>Neoteleostei</taxon>
        <taxon>Acanthomorphata</taxon>
        <taxon>Eupercaria</taxon>
        <taxon>Perciformes</taxon>
        <taxon>Notothenioidei</taxon>
        <taxon>Nototheniidae</taxon>
        <taxon>Dissostichus</taxon>
    </lineage>
</organism>
<reference evidence="1" key="1">
    <citation type="submission" date="2023-04" db="EMBL/GenBank/DDBJ databases">
        <title>Chromosome-level genome of Chaenocephalus aceratus.</title>
        <authorList>
            <person name="Park H."/>
        </authorList>
    </citation>
    <scope>NUCLEOTIDE SEQUENCE</scope>
    <source>
        <strain evidence="1">DE</strain>
        <tissue evidence="1">Muscle</tissue>
    </source>
</reference>
<gene>
    <name evidence="1" type="ORF">KUDE01_013493</name>
</gene>
<dbReference type="GO" id="GO:0008233">
    <property type="term" value="F:peptidase activity"/>
    <property type="evidence" value="ECO:0007669"/>
    <property type="project" value="UniProtKB-KW"/>
</dbReference>
<evidence type="ECO:0000313" key="2">
    <source>
        <dbReference type="Proteomes" id="UP001228049"/>
    </source>
</evidence>
<dbReference type="EMBL" id="JASDAP010000017">
    <property type="protein sequence ID" value="KAK1888815.1"/>
    <property type="molecule type" value="Genomic_DNA"/>
</dbReference>
<evidence type="ECO:0000313" key="1">
    <source>
        <dbReference type="EMBL" id="KAK1888815.1"/>
    </source>
</evidence>